<dbReference type="AlphaFoldDB" id="A0AAE0FKZ5"/>
<dbReference type="EMBL" id="LGRX02016791">
    <property type="protein sequence ID" value="KAK3261610.1"/>
    <property type="molecule type" value="Genomic_DNA"/>
</dbReference>
<proteinExistence type="predicted"/>
<organism evidence="1 2">
    <name type="scientific">Cymbomonas tetramitiformis</name>
    <dbReference type="NCBI Taxonomy" id="36881"/>
    <lineage>
        <taxon>Eukaryota</taxon>
        <taxon>Viridiplantae</taxon>
        <taxon>Chlorophyta</taxon>
        <taxon>Pyramimonadophyceae</taxon>
        <taxon>Pyramimonadales</taxon>
        <taxon>Pyramimonadaceae</taxon>
        <taxon>Cymbomonas</taxon>
    </lineage>
</organism>
<reference evidence="1 2" key="1">
    <citation type="journal article" date="2015" name="Genome Biol. Evol.">
        <title>Comparative Genomics of a Bacterivorous Green Alga Reveals Evolutionary Causalities and Consequences of Phago-Mixotrophic Mode of Nutrition.</title>
        <authorList>
            <person name="Burns J.A."/>
            <person name="Paasch A."/>
            <person name="Narechania A."/>
            <person name="Kim E."/>
        </authorList>
    </citation>
    <scope>NUCLEOTIDE SEQUENCE [LARGE SCALE GENOMIC DNA]</scope>
    <source>
        <strain evidence="1 2">PLY_AMNH</strain>
    </source>
</reference>
<accession>A0AAE0FKZ5</accession>
<protein>
    <submittedName>
        <fullName evidence="1">Uncharacterized protein</fullName>
    </submittedName>
</protein>
<evidence type="ECO:0000313" key="1">
    <source>
        <dbReference type="EMBL" id="KAK3261610.1"/>
    </source>
</evidence>
<gene>
    <name evidence="1" type="ORF">CYMTET_29485</name>
</gene>
<keyword evidence="2" id="KW-1185">Reference proteome</keyword>
<name>A0AAE0FKZ5_9CHLO</name>
<dbReference type="Proteomes" id="UP001190700">
    <property type="component" value="Unassembled WGS sequence"/>
</dbReference>
<evidence type="ECO:0000313" key="2">
    <source>
        <dbReference type="Proteomes" id="UP001190700"/>
    </source>
</evidence>
<sequence>MVDEVSAMIMRVNAINQGLNAVGVSVENITRGNASGGVRTKAGEIYTAEAMRVHSSANVRTTDEIIAAGDVDTLEDARIINVDNVHPIKHVNDIIGKFVTRQDYTKAQKNIYV</sequence>
<comment type="caution">
    <text evidence="1">The sequence shown here is derived from an EMBL/GenBank/DDBJ whole genome shotgun (WGS) entry which is preliminary data.</text>
</comment>